<comment type="caution">
    <text evidence="2">The sequence shown here is derived from an EMBL/GenBank/DDBJ whole genome shotgun (WGS) entry which is preliminary data.</text>
</comment>
<evidence type="ECO:0000313" key="3">
    <source>
        <dbReference type="Proteomes" id="UP000286246"/>
    </source>
</evidence>
<evidence type="ECO:0000256" key="1">
    <source>
        <dbReference type="SAM" id="Phobius"/>
    </source>
</evidence>
<name>A0A420AE76_SPHD1</name>
<accession>A0A420AE76</accession>
<proteinExistence type="predicted"/>
<evidence type="ECO:0000313" key="2">
    <source>
        <dbReference type="EMBL" id="RKE42676.1"/>
    </source>
</evidence>
<dbReference type="Proteomes" id="UP000286246">
    <property type="component" value="Unassembled WGS sequence"/>
</dbReference>
<keyword evidence="1" id="KW-0472">Membrane</keyword>
<keyword evidence="3" id="KW-1185">Reference proteome</keyword>
<gene>
    <name evidence="2" type="ORF">DFQ12_5593</name>
</gene>
<protein>
    <submittedName>
        <fullName evidence="2">Uncharacterized protein</fullName>
    </submittedName>
</protein>
<feature type="transmembrane region" description="Helical" evidence="1">
    <location>
        <begin position="6"/>
        <end position="27"/>
    </location>
</feature>
<reference evidence="2 3" key="1">
    <citation type="submission" date="2018-09" db="EMBL/GenBank/DDBJ databases">
        <title>Genomic Encyclopedia of Type Strains, Phase III (KMG-III): the genomes of soil and plant-associated and newly described type strains.</title>
        <authorList>
            <person name="Whitman W."/>
        </authorList>
    </citation>
    <scope>NUCLEOTIDE SEQUENCE [LARGE SCALE GENOMIC DNA]</scope>
    <source>
        <strain evidence="2 3">CECT 7938</strain>
    </source>
</reference>
<keyword evidence="1" id="KW-1133">Transmembrane helix</keyword>
<keyword evidence="1" id="KW-0812">Transmembrane</keyword>
<sequence>MLLNDNYLIILMFKIIGAKLLIIFQYYTSISMNYIIIFAK</sequence>
<organism evidence="2 3">
    <name type="scientific">Sphingobacterium detergens</name>
    <dbReference type="NCBI Taxonomy" id="1145106"/>
    <lineage>
        <taxon>Bacteria</taxon>
        <taxon>Pseudomonadati</taxon>
        <taxon>Bacteroidota</taxon>
        <taxon>Sphingobacteriia</taxon>
        <taxon>Sphingobacteriales</taxon>
        <taxon>Sphingobacteriaceae</taxon>
        <taxon>Sphingobacterium</taxon>
    </lineage>
</organism>
<dbReference type="EMBL" id="RAPY01000008">
    <property type="protein sequence ID" value="RKE42676.1"/>
    <property type="molecule type" value="Genomic_DNA"/>
</dbReference>
<dbReference type="AlphaFoldDB" id="A0A420AE76"/>